<dbReference type="KEGG" id="ail:FLP10_04740"/>
<dbReference type="Proteomes" id="UP000324678">
    <property type="component" value="Chromosome"/>
</dbReference>
<dbReference type="SUPFAM" id="SSF81301">
    <property type="entry name" value="Nucleotidyltransferase"/>
    <property type="match status" value="1"/>
</dbReference>
<dbReference type="InterPro" id="IPR043519">
    <property type="entry name" value="NT_sf"/>
</dbReference>
<accession>A0A5C1YFM3</accession>
<dbReference type="EMBL" id="CP043505">
    <property type="protein sequence ID" value="QEO13807.1"/>
    <property type="molecule type" value="Genomic_DNA"/>
</dbReference>
<keyword evidence="2" id="KW-0808">Transferase</keyword>
<name>A0A5C1YFM3_9MICO</name>
<reference evidence="2 3" key="1">
    <citation type="submission" date="2019-09" db="EMBL/GenBank/DDBJ databases">
        <title>Genome sequencing of strain KACC 19306.</title>
        <authorList>
            <person name="Heo J."/>
            <person name="Kim S.-J."/>
            <person name="Kim J.-S."/>
            <person name="Hong S.-B."/>
            <person name="Kwon S.-W."/>
        </authorList>
    </citation>
    <scope>NUCLEOTIDE SEQUENCE [LARGE SCALE GENOMIC DNA]</scope>
    <source>
        <strain evidence="2 3">KACC 19306</strain>
    </source>
</reference>
<dbReference type="Pfam" id="PF01909">
    <property type="entry name" value="NTP_transf_2"/>
    <property type="match status" value="1"/>
</dbReference>
<dbReference type="GO" id="GO:0016779">
    <property type="term" value="F:nucleotidyltransferase activity"/>
    <property type="evidence" value="ECO:0007669"/>
    <property type="project" value="InterPro"/>
</dbReference>
<dbReference type="Gene3D" id="3.30.460.10">
    <property type="entry name" value="Beta Polymerase, domain 2"/>
    <property type="match status" value="1"/>
</dbReference>
<feature type="domain" description="Polymerase nucleotidyl transferase" evidence="1">
    <location>
        <begin position="108"/>
        <end position="143"/>
    </location>
</feature>
<gene>
    <name evidence="2" type="ORF">FLP10_04740</name>
</gene>
<dbReference type="SUPFAM" id="SSF46785">
    <property type="entry name" value="Winged helix' DNA-binding domain"/>
    <property type="match status" value="1"/>
</dbReference>
<evidence type="ECO:0000313" key="3">
    <source>
        <dbReference type="Proteomes" id="UP000324678"/>
    </source>
</evidence>
<keyword evidence="3" id="KW-1185">Reference proteome</keyword>
<evidence type="ECO:0000313" key="2">
    <source>
        <dbReference type="EMBL" id="QEO13807.1"/>
    </source>
</evidence>
<dbReference type="CDD" id="cd05403">
    <property type="entry name" value="NT_KNTase_like"/>
    <property type="match status" value="1"/>
</dbReference>
<sequence>MQLQHPLGAISGGVEGDVLAALTRAGDAQMDVAQLARLTGKSYTGVKLSLRRLVSQGTVLESHVGAKSLYRFNADHILAPAIGEIVSAKSRFLERVATQIRTDFTYAPMFAALFGSASRDDMTPESDIDLFLVRPDDADAAEFDDEASELALAITRLTGNDARMLVYGLDEIAEGPEAHPVLAEIARDGVMLAGTLDEFRKAIRGASTPA</sequence>
<proteinExistence type="predicted"/>
<protein>
    <submittedName>
        <fullName evidence="2">Nucleotidyltransferase domain-containing protein</fullName>
    </submittedName>
</protein>
<dbReference type="OrthoDB" id="3826063at2"/>
<evidence type="ECO:0000259" key="1">
    <source>
        <dbReference type="Pfam" id="PF01909"/>
    </source>
</evidence>
<dbReference type="InterPro" id="IPR002934">
    <property type="entry name" value="Polymerase_NTP_transf_dom"/>
</dbReference>
<dbReference type="InterPro" id="IPR036390">
    <property type="entry name" value="WH_DNA-bd_sf"/>
</dbReference>
<dbReference type="RefSeq" id="WP_149159830.1">
    <property type="nucleotide sequence ID" value="NZ_CP043505.1"/>
</dbReference>
<dbReference type="AlphaFoldDB" id="A0A5C1YFM3"/>
<organism evidence="2 3">
    <name type="scientific">Agromyces intestinalis</name>
    <dbReference type="NCBI Taxonomy" id="2592652"/>
    <lineage>
        <taxon>Bacteria</taxon>
        <taxon>Bacillati</taxon>
        <taxon>Actinomycetota</taxon>
        <taxon>Actinomycetes</taxon>
        <taxon>Micrococcales</taxon>
        <taxon>Microbacteriaceae</taxon>
        <taxon>Agromyces</taxon>
    </lineage>
</organism>